<dbReference type="GO" id="GO:0034727">
    <property type="term" value="P:piecemeal microautophagy of the nucleus"/>
    <property type="evidence" value="ECO:0007669"/>
    <property type="project" value="UniProtKB-ARBA"/>
</dbReference>
<dbReference type="FunFam" id="2.40.160.120:FF:000010">
    <property type="entry name" value="Oxysterol-binding protein homolog 4"/>
    <property type="match status" value="1"/>
</dbReference>
<reference evidence="6 7" key="1">
    <citation type="journal article" date="2019" name="BMC Genomics">
        <title>Chromosome level assembly and comparative genome analysis confirm lager-brewing yeasts originated from a single hybridization.</title>
        <authorList>
            <person name="Salazar A.N."/>
            <person name="Gorter de Vries A.R."/>
            <person name="van den Broek M."/>
            <person name="Brouwers N."/>
            <person name="de la Torre Cortes P."/>
            <person name="Kuijpers N.G.A."/>
            <person name="Daran J.G."/>
            <person name="Abeel T."/>
        </authorList>
    </citation>
    <scope>NUCLEOTIDE SEQUENCE [LARGE SCALE GENOMIC DNA]</scope>
    <source>
        <strain evidence="6 7">CBS 1483</strain>
    </source>
</reference>
<evidence type="ECO:0000256" key="1">
    <source>
        <dbReference type="ARBA" id="ARBA00004308"/>
    </source>
</evidence>
<evidence type="ECO:0000256" key="3">
    <source>
        <dbReference type="ARBA" id="ARBA00022553"/>
    </source>
</evidence>
<dbReference type="PANTHER" id="PTHR10972:SF184">
    <property type="entry name" value="OXYSTEROL-BINDING PROTEIN HOMOLOG 4-RELATED"/>
    <property type="match status" value="1"/>
</dbReference>
<dbReference type="AlphaFoldDB" id="A0A6C1E0Z3"/>
<dbReference type="GO" id="GO:0016020">
    <property type="term" value="C:membrane"/>
    <property type="evidence" value="ECO:0007669"/>
    <property type="project" value="TreeGrafter"/>
</dbReference>
<name>A0A6C1E0Z3_SACPS</name>
<dbReference type="Pfam" id="PF01237">
    <property type="entry name" value="Oxysterol_BP"/>
    <property type="match status" value="1"/>
</dbReference>
<dbReference type="GO" id="GO:0006887">
    <property type="term" value="P:exocytosis"/>
    <property type="evidence" value="ECO:0007669"/>
    <property type="project" value="UniProtKB-ARBA"/>
</dbReference>
<evidence type="ECO:0000256" key="5">
    <source>
        <dbReference type="RuleBase" id="RU003844"/>
    </source>
</evidence>
<dbReference type="Gene3D" id="2.40.160.120">
    <property type="match status" value="1"/>
</dbReference>
<dbReference type="EMBL" id="CP048996">
    <property type="protein sequence ID" value="QID82563.1"/>
    <property type="molecule type" value="Genomic_DNA"/>
</dbReference>
<dbReference type="GO" id="GO:0008142">
    <property type="term" value="F:oxysterol binding"/>
    <property type="evidence" value="ECO:0007669"/>
    <property type="project" value="UniProtKB-ARBA"/>
</dbReference>
<dbReference type="InterPro" id="IPR000648">
    <property type="entry name" value="Oxysterol-bd"/>
</dbReference>
<dbReference type="FunFam" id="3.30.70.3490:FF:000012">
    <property type="entry name" value="Oxysterol-binding protein homolog 4"/>
    <property type="match status" value="1"/>
</dbReference>
<evidence type="ECO:0000313" key="7">
    <source>
        <dbReference type="Proteomes" id="UP000501346"/>
    </source>
</evidence>
<organism evidence="6 7">
    <name type="scientific">Saccharomyces pastorianus</name>
    <name type="common">Lager yeast</name>
    <name type="synonym">Saccharomyces cerevisiae x Saccharomyces eubayanus</name>
    <dbReference type="NCBI Taxonomy" id="27292"/>
    <lineage>
        <taxon>Eukaryota</taxon>
        <taxon>Fungi</taxon>
        <taxon>Dikarya</taxon>
        <taxon>Ascomycota</taxon>
        <taxon>Saccharomycotina</taxon>
        <taxon>Saccharomycetes</taxon>
        <taxon>Saccharomycetales</taxon>
        <taxon>Saccharomycetaceae</taxon>
        <taxon>Saccharomyces</taxon>
    </lineage>
</organism>
<dbReference type="GO" id="GO:0006897">
    <property type="term" value="P:endocytosis"/>
    <property type="evidence" value="ECO:0007669"/>
    <property type="project" value="UniProtKB-ARBA"/>
</dbReference>
<evidence type="ECO:0000313" key="6">
    <source>
        <dbReference type="EMBL" id="QID82563.1"/>
    </source>
</evidence>
<dbReference type="GO" id="GO:0120015">
    <property type="term" value="F:sterol transfer activity"/>
    <property type="evidence" value="ECO:0007669"/>
    <property type="project" value="UniProtKB-ARBA"/>
</dbReference>
<accession>A0A6C1E0Z3</accession>
<proteinExistence type="inferred from homology"/>
<dbReference type="OrthoDB" id="14833at2759"/>
<gene>
    <name evidence="6" type="primary">HES1_1</name>
    <name evidence="6" type="ORF">GRS66_004990</name>
</gene>
<dbReference type="Proteomes" id="UP000501346">
    <property type="component" value="Chromosome ScXV-ScXI"/>
</dbReference>
<comment type="subcellular location">
    <subcellularLocation>
        <location evidence="1">Endomembrane system</location>
    </subcellularLocation>
</comment>
<dbReference type="InterPro" id="IPR037239">
    <property type="entry name" value="OSBP_sf"/>
</dbReference>
<evidence type="ECO:0000256" key="2">
    <source>
        <dbReference type="ARBA" id="ARBA00008842"/>
    </source>
</evidence>
<dbReference type="PANTHER" id="PTHR10972">
    <property type="entry name" value="OXYSTEROL-BINDING PROTEIN-RELATED"/>
    <property type="match status" value="1"/>
</dbReference>
<dbReference type="PROSITE" id="PS01013">
    <property type="entry name" value="OSBP"/>
    <property type="match status" value="1"/>
</dbReference>
<dbReference type="GO" id="GO:0012505">
    <property type="term" value="C:endomembrane system"/>
    <property type="evidence" value="ECO:0007669"/>
    <property type="project" value="UniProtKB-SubCell"/>
</dbReference>
<dbReference type="Gene3D" id="6.10.250.1430">
    <property type="match status" value="1"/>
</dbReference>
<evidence type="ECO:0000256" key="4">
    <source>
        <dbReference type="ARBA" id="ARBA00023136"/>
    </source>
</evidence>
<keyword evidence="3" id="KW-0597">Phosphoprotein</keyword>
<dbReference type="InterPro" id="IPR018494">
    <property type="entry name" value="Oxysterol-bd_CS"/>
</dbReference>
<sequence length="440" mass="50234">MPLQTKISQHASSSSWTSFLKSISSFNGDLSSLSAPPFILSPTSLTEFSQYWAEHPALFLEPSFIDGENYKDHCPFDPNVESKEVAQMLAVVRWFISTLRSQYCSRSESMGSEKKPLNPFLGEVFVGKWKNDEHPEFGETVLLSEQVSHHPPMTAFSIFNEKNDVSLQGYNQIKTGFTKTLTLTVKPYGHVILKIKDETYLITTPPLHIEGILVASPFVELGGRSFIQSSNGMLCVIEFSGRGYFTGKKNSFKARIYRSPQEHSHKENALYLISGQWSGVSTIIKKDSQVSHQFYDSSETPTEHLLVKPIEEQHPLESRRAWKDVAEAIRQGNISMIKKTKEELENKQRALREQERVKGVEWQRRWFKQVDYMNENTSNDVEKASEDDAFRKLASKLQLSVKNVPSGTLIGGKDDKKDVSTALHWRFDKNLWMRENEITI</sequence>
<dbReference type="Gene3D" id="1.10.287.2720">
    <property type="match status" value="1"/>
</dbReference>
<dbReference type="Gene3D" id="3.30.70.3490">
    <property type="match status" value="1"/>
</dbReference>
<dbReference type="GO" id="GO:0005829">
    <property type="term" value="C:cytosol"/>
    <property type="evidence" value="ECO:0007669"/>
    <property type="project" value="TreeGrafter"/>
</dbReference>
<keyword evidence="7" id="KW-1185">Reference proteome</keyword>
<keyword evidence="4" id="KW-0472">Membrane</keyword>
<dbReference type="SUPFAM" id="SSF144000">
    <property type="entry name" value="Oxysterol-binding protein-like"/>
    <property type="match status" value="1"/>
</dbReference>
<protein>
    <submittedName>
        <fullName evidence="6">Oxysterol-binding protein hes1</fullName>
    </submittedName>
</protein>
<dbReference type="GO" id="GO:0030011">
    <property type="term" value="P:maintenance of cell polarity"/>
    <property type="evidence" value="ECO:0007669"/>
    <property type="project" value="UniProtKB-ARBA"/>
</dbReference>
<comment type="similarity">
    <text evidence="2 5">Belongs to the OSBP family.</text>
</comment>